<keyword evidence="2" id="KW-1185">Reference proteome</keyword>
<sequence length="240" mass="26867">MVQFVLSKLAYSKLMSHAFKNSEHCVHGVLIGDCSASKSRITDVIPISHLASTTTPITDIAIQQIELYLKQAKKSILGYYAAYNHSPNSKGPLNSSGELILKSLHKLSQGPMLVLVVDSINFYNNTSNTTTNPEKKMKTASLVKAYTYDGTSFSIIPKQLMLSDISENKQKDSESQNKTTLPISEQKHSIDFENANVEKSFIHILEFNYHTKISDLNDHLENPSLDWIQNLNFNNLCNSI</sequence>
<dbReference type="STRING" id="133385.A0A2T9YM31"/>
<gene>
    <name evidence="1" type="ORF">BB561_003317</name>
</gene>
<dbReference type="AlphaFoldDB" id="A0A2T9YM31"/>
<dbReference type="InterPro" id="IPR005366">
    <property type="entry name" value="EMC8/9"/>
</dbReference>
<protein>
    <recommendedName>
        <fullName evidence="3">MPN domain-containing protein</fullName>
    </recommendedName>
</protein>
<dbReference type="Gene3D" id="3.40.140.10">
    <property type="entry name" value="Cytidine Deaminase, domain 2"/>
    <property type="match status" value="1"/>
</dbReference>
<dbReference type="Pfam" id="PF03665">
    <property type="entry name" value="UPF0172"/>
    <property type="match status" value="1"/>
</dbReference>
<dbReference type="Proteomes" id="UP000245383">
    <property type="component" value="Unassembled WGS sequence"/>
</dbReference>
<accession>A0A2T9YM31</accession>
<dbReference type="OrthoDB" id="194468at2759"/>
<proteinExistence type="predicted"/>
<name>A0A2T9YM31_9FUNG</name>
<dbReference type="PANTHER" id="PTHR12941:SF10">
    <property type="entry name" value="ER MEMBRANE PROTEIN COMPLEX SUBUNIT 8_9 HOMOLOG"/>
    <property type="match status" value="1"/>
</dbReference>
<evidence type="ECO:0000313" key="2">
    <source>
        <dbReference type="Proteomes" id="UP000245383"/>
    </source>
</evidence>
<dbReference type="GO" id="GO:0072546">
    <property type="term" value="C:EMC complex"/>
    <property type="evidence" value="ECO:0007669"/>
    <property type="project" value="InterPro"/>
</dbReference>
<evidence type="ECO:0000313" key="1">
    <source>
        <dbReference type="EMBL" id="PVU93381.1"/>
    </source>
</evidence>
<organism evidence="1 2">
    <name type="scientific">Smittium simulii</name>
    <dbReference type="NCBI Taxonomy" id="133385"/>
    <lineage>
        <taxon>Eukaryota</taxon>
        <taxon>Fungi</taxon>
        <taxon>Fungi incertae sedis</taxon>
        <taxon>Zoopagomycota</taxon>
        <taxon>Kickxellomycotina</taxon>
        <taxon>Harpellomycetes</taxon>
        <taxon>Harpellales</taxon>
        <taxon>Legeriomycetaceae</taxon>
        <taxon>Smittium</taxon>
    </lineage>
</organism>
<reference evidence="1 2" key="1">
    <citation type="journal article" date="2018" name="MBio">
        <title>Comparative Genomics Reveals the Core Gene Toolbox for the Fungus-Insect Symbiosis.</title>
        <authorList>
            <person name="Wang Y."/>
            <person name="Stata M."/>
            <person name="Wang W."/>
            <person name="Stajich J.E."/>
            <person name="White M.M."/>
            <person name="Moncalvo J.M."/>
        </authorList>
    </citation>
    <scope>NUCLEOTIDE SEQUENCE [LARGE SCALE GENOMIC DNA]</scope>
    <source>
        <strain evidence="1 2">SWE-8-4</strain>
    </source>
</reference>
<evidence type="ECO:0008006" key="3">
    <source>
        <dbReference type="Google" id="ProtNLM"/>
    </source>
</evidence>
<dbReference type="PANTHER" id="PTHR12941">
    <property type="entry name" value="ER MEMBRANE PROTEIN COMPLEX"/>
    <property type="match status" value="1"/>
</dbReference>
<dbReference type="EMBL" id="MBFR01000130">
    <property type="protein sequence ID" value="PVU93381.1"/>
    <property type="molecule type" value="Genomic_DNA"/>
</dbReference>
<comment type="caution">
    <text evidence="1">The sequence shown here is derived from an EMBL/GenBank/DDBJ whole genome shotgun (WGS) entry which is preliminary data.</text>
</comment>